<accession>A0AAU7VP56</accession>
<protein>
    <submittedName>
        <fullName evidence="2">Uncharacterized protein</fullName>
    </submittedName>
</protein>
<dbReference type="EMBL" id="CP158367">
    <property type="protein sequence ID" value="XBX75851.1"/>
    <property type="molecule type" value="Genomic_DNA"/>
</dbReference>
<sequence>MTQRHWIGLLIILLVFATVFAFYQGRDLSYERKLQKLVNGKEVQKITIADSGGAEIAVIDDLEEIENFVQPYEEMNLIKHEGTYVPRDDYTLTFHTEKEKYPIIVGELTFSRLPGAPTYLVNNDNIIYEEIQTIINDIQ</sequence>
<evidence type="ECO:0000313" key="2">
    <source>
        <dbReference type="EMBL" id="XBX75851.1"/>
    </source>
</evidence>
<reference evidence="2" key="1">
    <citation type="journal article" date="2013" name="Extremophiles">
        <title>Proteinivorax tanatarense gen. nov., sp. nov., an anaerobic, haloalkaliphilic, proteolytic bacterium isolated from a decaying algal bloom, and proposal of Proteinivoraceae fam. nov.</title>
        <authorList>
            <person name="Kevbrin V."/>
            <person name="Boltyanskaya Y."/>
            <person name="Zhilina T."/>
            <person name="Kolganova T."/>
            <person name="Lavrentjeva E."/>
            <person name="Kuznetsov B."/>
        </authorList>
    </citation>
    <scope>NUCLEOTIDE SEQUENCE</scope>
    <source>
        <strain evidence="2">Z-910T</strain>
    </source>
</reference>
<feature type="transmembrane region" description="Helical" evidence="1">
    <location>
        <begin position="6"/>
        <end position="23"/>
    </location>
</feature>
<organism evidence="2">
    <name type="scientific">Proteinivorax tanatarense</name>
    <dbReference type="NCBI Taxonomy" id="1260629"/>
    <lineage>
        <taxon>Bacteria</taxon>
        <taxon>Bacillati</taxon>
        <taxon>Bacillota</taxon>
        <taxon>Clostridia</taxon>
        <taxon>Eubacteriales</taxon>
        <taxon>Proteinivoracaceae</taxon>
        <taxon>Proteinivorax</taxon>
    </lineage>
</organism>
<dbReference type="AlphaFoldDB" id="A0AAU7VP56"/>
<keyword evidence="1" id="KW-0812">Transmembrane</keyword>
<reference evidence="2" key="2">
    <citation type="submission" date="2024-06" db="EMBL/GenBank/DDBJ databases">
        <authorList>
            <person name="Petrova K.O."/>
            <person name="Toshchakov S.V."/>
            <person name="Boltjanskaja Y.V."/>
            <person name="Kevbrin V."/>
        </authorList>
    </citation>
    <scope>NUCLEOTIDE SEQUENCE</scope>
    <source>
        <strain evidence="2">Z-910T</strain>
    </source>
</reference>
<evidence type="ECO:0000256" key="1">
    <source>
        <dbReference type="SAM" id="Phobius"/>
    </source>
</evidence>
<dbReference type="RefSeq" id="WP_350344587.1">
    <property type="nucleotide sequence ID" value="NZ_CP158367.1"/>
</dbReference>
<name>A0AAU7VP56_9FIRM</name>
<gene>
    <name evidence="2" type="ORF">PRVXT_001010</name>
</gene>
<proteinExistence type="predicted"/>
<keyword evidence="1" id="KW-1133">Transmembrane helix</keyword>
<keyword evidence="1" id="KW-0472">Membrane</keyword>